<protein>
    <recommendedName>
        <fullName evidence="1">Type-2 restriction enzyme</fullName>
        <ecNumber evidence="1">3.1.21.4</ecNumber>
    </recommendedName>
</protein>
<dbReference type="EC" id="3.1.21.4" evidence="1"/>
<keyword evidence="1" id="KW-0378">Hydrolase</keyword>
<accession>V5RI98</accession>
<proteinExistence type="inferred from homology"/>
<feature type="domain" description="Restriction endonuclease type II DpnII-like" evidence="2">
    <location>
        <begin position="4"/>
        <end position="277"/>
    </location>
</feature>
<gene>
    <name evidence="3" type="ORF">SAPIS_v1c04340</name>
</gene>
<keyword evidence="1" id="KW-0540">Nuclease</keyword>
<dbReference type="eggNOG" id="ENOG502Z7V5">
    <property type="taxonomic scope" value="Bacteria"/>
</dbReference>
<dbReference type="SUPFAM" id="SSF52980">
    <property type="entry name" value="Restriction endonuclease-like"/>
    <property type="match status" value="1"/>
</dbReference>
<dbReference type="STRING" id="1276258.SAPIS_v1c04340"/>
<dbReference type="AlphaFoldDB" id="V5RI98"/>
<dbReference type="InterPro" id="IPR021191">
    <property type="entry name" value="Restrct_endonuc_II_DpnII"/>
</dbReference>
<evidence type="ECO:0000313" key="3">
    <source>
        <dbReference type="EMBL" id="AHB36279.1"/>
    </source>
</evidence>
<dbReference type="GO" id="GO:0003677">
    <property type="term" value="F:DNA binding"/>
    <property type="evidence" value="ECO:0007669"/>
    <property type="project" value="UniProtKB-UniRule"/>
</dbReference>
<dbReference type="HOGENOM" id="CLU_089327_0_0_14"/>
<dbReference type="RefSeq" id="WP_023789217.1">
    <property type="nucleotide sequence ID" value="NC_022998.1"/>
</dbReference>
<dbReference type="KEGG" id="sapi:SAPIS_v1c04340"/>
<evidence type="ECO:0000259" key="2">
    <source>
        <dbReference type="Pfam" id="PF04556"/>
    </source>
</evidence>
<name>V5RI98_SPIAP</name>
<comment type="similarity">
    <text evidence="1">Belongs to the DpnII type II restriction endonuclease family.</text>
</comment>
<dbReference type="InterPro" id="IPR007637">
    <property type="entry name" value="Restrct_endonuc_II_DpnII-like"/>
</dbReference>
<evidence type="ECO:0000313" key="4">
    <source>
        <dbReference type="Proteomes" id="UP000018550"/>
    </source>
</evidence>
<dbReference type="InterPro" id="IPR011335">
    <property type="entry name" value="Restrct_endonuc-II-like"/>
</dbReference>
<dbReference type="GO" id="GO:0009036">
    <property type="term" value="F:type II site-specific deoxyribonuclease activity"/>
    <property type="evidence" value="ECO:0007669"/>
    <property type="project" value="UniProtKB-UniRule"/>
</dbReference>
<dbReference type="OrthoDB" id="9771872at2"/>
<evidence type="ECO:0000256" key="1">
    <source>
        <dbReference type="PIRNR" id="PIRNR016080"/>
    </source>
</evidence>
<keyword evidence="1" id="KW-0255">Endonuclease</keyword>
<dbReference type="Pfam" id="PF04556">
    <property type="entry name" value="DpnII"/>
    <property type="match status" value="1"/>
</dbReference>
<sequence>MKKNFDNFINNFKDKVFNLDFYVDYDKAIKNVDIYKKEIEVLNKAILAKEPLHILKLAFEENSNLQKLIPSLIAVRKNVIQTISESYDFSKKMDANKIIEFIDGVGLLKIIQNNRITNFNDYLLGLEVGMDTNARKNRTGKAMESLVSDLLIEKGLIFSEQVSLRNIANIIPDFDWEDLSSQFDKFNADKRVDFLFKYNEIYYLTEVNFYSSGGSKLNETTRSFIMLNNKLKKYEHIKFLWITDGIGWLTAKKQIREAYEKIDLLFNLKEFEENSLEDLLGI</sequence>
<comment type="function">
    <text evidence="1">A P subtype restriction enzyme that recognizes the double-stranded unmethylated sequence 5'-GATC-3'.</text>
</comment>
<organism evidence="3 4">
    <name type="scientific">Spiroplasma apis B31</name>
    <dbReference type="NCBI Taxonomy" id="1276258"/>
    <lineage>
        <taxon>Bacteria</taxon>
        <taxon>Bacillati</taxon>
        <taxon>Mycoplasmatota</taxon>
        <taxon>Mollicutes</taxon>
        <taxon>Entomoplasmatales</taxon>
        <taxon>Spiroplasmataceae</taxon>
        <taxon>Spiroplasma</taxon>
    </lineage>
</organism>
<dbReference type="EMBL" id="CP006682">
    <property type="protein sequence ID" value="AHB36279.1"/>
    <property type="molecule type" value="Genomic_DNA"/>
</dbReference>
<keyword evidence="1" id="KW-0680">Restriction system</keyword>
<comment type="catalytic activity">
    <reaction evidence="1">
        <text>Endonucleolytic cleavage of DNA to give specific double-stranded fragments with terminal 5'-phosphates.</text>
        <dbReference type="EC" id="3.1.21.4"/>
    </reaction>
</comment>
<dbReference type="REBASE" id="74496">
    <property type="entry name" value="SapB31ORF4350P"/>
</dbReference>
<dbReference type="PATRIC" id="fig|1276258.3.peg.435"/>
<dbReference type="GO" id="GO:0009307">
    <property type="term" value="P:DNA restriction-modification system"/>
    <property type="evidence" value="ECO:0007669"/>
    <property type="project" value="UniProtKB-UniRule"/>
</dbReference>
<reference evidence="3 4" key="1">
    <citation type="journal article" date="2014" name="Genome Announc.">
        <title>Complete Genome Sequence of Spiroplasma apis B31T (ATCC 33834), a Bacterium Associated with May Disease of Honeybees (Apis mellifera).</title>
        <authorList>
            <person name="Ku C."/>
            <person name="Lo W.S."/>
            <person name="Chen L.L."/>
            <person name="Kuo C.H."/>
        </authorList>
    </citation>
    <scope>NUCLEOTIDE SEQUENCE [LARGE SCALE GENOMIC DNA]</scope>
    <source>
        <strain evidence="3">B31</strain>
    </source>
</reference>
<keyword evidence="4" id="KW-1185">Reference proteome</keyword>
<dbReference type="Proteomes" id="UP000018550">
    <property type="component" value="Chromosome"/>
</dbReference>
<dbReference type="PIRSF" id="PIRSF016080">
    <property type="entry name" value="Restrict_endonuc_II_DpmII"/>
    <property type="match status" value="1"/>
</dbReference>